<feature type="binding site" evidence="9">
    <location>
        <position position="63"/>
    </location>
    <ligand>
        <name>substrate</name>
    </ligand>
</feature>
<gene>
    <name evidence="9" type="primary">pyrD</name>
    <name evidence="11" type="ORF">DVS28_a1789</name>
</gene>
<dbReference type="NCBIfam" id="TIGR01037">
    <property type="entry name" value="pyrD_sub1_fam"/>
    <property type="match status" value="1"/>
</dbReference>
<feature type="binding site" evidence="9">
    <location>
        <begin position="87"/>
        <end position="91"/>
    </location>
    <ligand>
        <name>substrate</name>
    </ligand>
</feature>
<dbReference type="FunFam" id="3.20.20.70:FF:000027">
    <property type="entry name" value="Dihydropyrimidine dehydrogenase [NADP(+)]"/>
    <property type="match status" value="1"/>
</dbReference>
<dbReference type="GO" id="GO:0044205">
    <property type="term" value="P:'de novo' UMP biosynthetic process"/>
    <property type="evidence" value="ECO:0007669"/>
    <property type="project" value="UniProtKB-UniRule"/>
</dbReference>
<proteinExistence type="inferred from homology"/>
<protein>
    <recommendedName>
        <fullName evidence="9">Dihydroorotate dehydrogenase</fullName>
        <shortName evidence="9">DHOD</shortName>
        <shortName evidence="9">DHODase</shortName>
        <shortName evidence="9">DHOdehase</shortName>
        <ecNumber evidence="9">1.3.-.-</ecNumber>
    </recommendedName>
</protein>
<feature type="binding site" evidence="9">
    <location>
        <position position="235"/>
    </location>
    <ligand>
        <name>FMN</name>
        <dbReference type="ChEBI" id="CHEBI:58210"/>
    </ligand>
</feature>
<evidence type="ECO:0000256" key="7">
    <source>
        <dbReference type="ARBA" id="ARBA00022975"/>
    </source>
</evidence>
<feature type="binding site" evidence="9">
    <location>
        <begin position="210"/>
        <end position="211"/>
    </location>
    <ligand>
        <name>substrate</name>
    </ligand>
</feature>
<organism evidence="11 12">
    <name type="scientific">Euzebya pacifica</name>
    <dbReference type="NCBI Taxonomy" id="1608957"/>
    <lineage>
        <taxon>Bacteria</taxon>
        <taxon>Bacillati</taxon>
        <taxon>Actinomycetota</taxon>
        <taxon>Nitriliruptoria</taxon>
        <taxon>Euzebyales</taxon>
    </lineage>
</organism>
<comment type="subcellular location">
    <subcellularLocation>
        <location evidence="1 9">Cytoplasm</location>
    </subcellularLocation>
</comment>
<evidence type="ECO:0000256" key="6">
    <source>
        <dbReference type="ARBA" id="ARBA00022643"/>
    </source>
</evidence>
<keyword evidence="7 9" id="KW-0665">Pyrimidine biosynthesis</keyword>
<dbReference type="PIRSF" id="PIRSF000164">
    <property type="entry name" value="DHO_oxidase"/>
    <property type="match status" value="1"/>
</dbReference>
<feature type="binding site" evidence="9">
    <location>
        <begin position="63"/>
        <end position="64"/>
    </location>
    <ligand>
        <name>FMN</name>
        <dbReference type="ChEBI" id="CHEBI:58210"/>
    </ligand>
</feature>
<reference evidence="11 12" key="1">
    <citation type="submission" date="2018-09" db="EMBL/GenBank/DDBJ databases">
        <title>Complete genome sequence of Euzebya sp. DY32-46 isolated from seawater of Pacific Ocean.</title>
        <authorList>
            <person name="Xu L."/>
            <person name="Wu Y.-H."/>
            <person name="Xu X.-W."/>
        </authorList>
    </citation>
    <scope>NUCLEOTIDE SEQUENCE [LARGE SCALE GENOMIC DNA]</scope>
    <source>
        <strain evidence="11 12">DY32-46</strain>
    </source>
</reference>
<comment type="pathway">
    <text evidence="2 9">Pyrimidine metabolism; UMP biosynthesis via de novo pathway.</text>
</comment>
<dbReference type="CDD" id="cd04740">
    <property type="entry name" value="DHOD_1B_like"/>
    <property type="match status" value="1"/>
</dbReference>
<dbReference type="GO" id="GO:0006207">
    <property type="term" value="P:'de novo' pyrimidine nucleobase biosynthetic process"/>
    <property type="evidence" value="ECO:0007669"/>
    <property type="project" value="TreeGrafter"/>
</dbReference>
<evidence type="ECO:0000256" key="2">
    <source>
        <dbReference type="ARBA" id="ARBA00004725"/>
    </source>
</evidence>
<dbReference type="Gene3D" id="3.20.20.70">
    <property type="entry name" value="Aldolase class I"/>
    <property type="match status" value="1"/>
</dbReference>
<dbReference type="InterPro" id="IPR050074">
    <property type="entry name" value="DHO_dehydrogenase"/>
</dbReference>
<dbReference type="Proteomes" id="UP000264006">
    <property type="component" value="Chromosome"/>
</dbReference>
<dbReference type="SUPFAM" id="SSF51395">
    <property type="entry name" value="FMN-linked oxidoreductases"/>
    <property type="match status" value="1"/>
</dbReference>
<sequence>MSTVPSSRKARSAPVTPAEVDLRVQLDDMILRNPILAASGTFASGQEINRFFDVNRLGAVVIKSITMEPRPGLPTPRMAETASGMLNAIGLQNAGVERWLSLDYPWLVHHGVPIIASIAGRTVHEYRQVAEKLRGLEGIVAIEANISSPNADAGGGLFAAHPATAAEVVSTIMRVATVPVFAKLTPDVTDIVPIAHAAAEAGASGVSLINTVLGMAIDVETRQPKLAAGMGGLSGPAIKPIAIRAVHQIHSVMPDLPIIGMGGAATVEDVVEFMLAGASAVAIGTATFANPMASMEIVEGLPNWLAERGIRHARSLIGGVRI</sequence>
<feature type="domain" description="Dihydroorotate dehydrogenase catalytic" evidence="10">
    <location>
        <begin position="22"/>
        <end position="304"/>
    </location>
</feature>
<evidence type="ECO:0000256" key="5">
    <source>
        <dbReference type="ARBA" id="ARBA00022630"/>
    </source>
</evidence>
<accession>A0A346XW83</accession>
<keyword evidence="4 9" id="KW-0963">Cytoplasm</keyword>
<name>A0A346XW83_9ACTN</name>
<comment type="caution">
    <text evidence="9">Lacks conserved residue(s) required for the propagation of feature annotation.</text>
</comment>
<evidence type="ECO:0000259" key="10">
    <source>
        <dbReference type="Pfam" id="PF01180"/>
    </source>
</evidence>
<keyword evidence="6 9" id="KW-0288">FMN</keyword>
<feature type="binding site" evidence="9">
    <location>
        <position position="209"/>
    </location>
    <ligand>
        <name>FMN</name>
        <dbReference type="ChEBI" id="CHEBI:58210"/>
    </ligand>
</feature>
<comment type="cofactor">
    <cofactor evidence="9">
        <name>FMN</name>
        <dbReference type="ChEBI" id="CHEBI:58210"/>
    </cofactor>
    <text evidence="9">Binds 1 FMN per subunit.</text>
</comment>
<dbReference type="NCBIfam" id="NF005574">
    <property type="entry name" value="PRK07259.1"/>
    <property type="match status" value="1"/>
</dbReference>
<feature type="binding site" evidence="9">
    <location>
        <position position="39"/>
    </location>
    <ligand>
        <name>FMN</name>
        <dbReference type="ChEBI" id="CHEBI:58210"/>
    </ligand>
</feature>
<dbReference type="InterPro" id="IPR005720">
    <property type="entry name" value="Dihydroorotate_DH_cat"/>
</dbReference>
<dbReference type="GO" id="GO:0004152">
    <property type="term" value="F:dihydroorotate dehydrogenase activity"/>
    <property type="evidence" value="ECO:0007669"/>
    <property type="project" value="UniProtKB-UniRule"/>
</dbReference>
<keyword evidence="12" id="KW-1185">Reference proteome</keyword>
<dbReference type="EC" id="1.3.-.-" evidence="9"/>
<dbReference type="InterPro" id="IPR013785">
    <property type="entry name" value="Aldolase_TIM"/>
</dbReference>
<evidence type="ECO:0000256" key="3">
    <source>
        <dbReference type="ARBA" id="ARBA00008008"/>
    </source>
</evidence>
<dbReference type="PANTHER" id="PTHR48109:SF1">
    <property type="entry name" value="DIHYDROOROTATE DEHYDROGENASE (FUMARATE)"/>
    <property type="match status" value="1"/>
</dbReference>
<dbReference type="Pfam" id="PF01180">
    <property type="entry name" value="DHO_dh"/>
    <property type="match status" value="1"/>
</dbReference>
<dbReference type="KEGG" id="euz:DVS28_a1789"/>
<comment type="similarity">
    <text evidence="3 9">Belongs to the dihydroorotate dehydrogenase family. Type 1 subfamily.</text>
</comment>
<feature type="binding site" evidence="9">
    <location>
        <begin position="262"/>
        <end position="263"/>
    </location>
    <ligand>
        <name>FMN</name>
        <dbReference type="ChEBI" id="CHEBI:58210"/>
    </ligand>
</feature>
<dbReference type="AlphaFoldDB" id="A0A346XW83"/>
<dbReference type="InterPro" id="IPR024920">
    <property type="entry name" value="Dihydroorotate_DH_1"/>
</dbReference>
<keyword evidence="5 9" id="KW-0285">Flavoprotein</keyword>
<feature type="binding site" evidence="9">
    <location>
        <begin position="284"/>
        <end position="285"/>
    </location>
    <ligand>
        <name>FMN</name>
        <dbReference type="ChEBI" id="CHEBI:58210"/>
    </ligand>
</feature>
<dbReference type="PANTHER" id="PTHR48109">
    <property type="entry name" value="DIHYDROOROTATE DEHYDROGENASE (QUINONE), MITOCHONDRIAL-RELATED"/>
    <property type="match status" value="1"/>
</dbReference>
<evidence type="ECO:0000313" key="11">
    <source>
        <dbReference type="EMBL" id="AXV06480.1"/>
    </source>
</evidence>
<dbReference type="InterPro" id="IPR049622">
    <property type="entry name" value="Dihydroorotate_DH_I"/>
</dbReference>
<dbReference type="InterPro" id="IPR033888">
    <property type="entry name" value="DHOD_1B"/>
</dbReference>
<feature type="binding site" evidence="9">
    <location>
        <position position="145"/>
    </location>
    <ligand>
        <name>substrate</name>
    </ligand>
</feature>
<evidence type="ECO:0000256" key="4">
    <source>
        <dbReference type="ARBA" id="ARBA00022490"/>
    </source>
</evidence>
<evidence type="ECO:0000313" key="12">
    <source>
        <dbReference type="Proteomes" id="UP000264006"/>
    </source>
</evidence>
<dbReference type="RefSeq" id="WP_245973585.1">
    <property type="nucleotide sequence ID" value="NZ_CP031165.1"/>
</dbReference>
<evidence type="ECO:0000256" key="1">
    <source>
        <dbReference type="ARBA" id="ARBA00004496"/>
    </source>
</evidence>
<evidence type="ECO:0000256" key="8">
    <source>
        <dbReference type="ARBA" id="ARBA00023002"/>
    </source>
</evidence>
<feature type="binding site" evidence="9">
    <location>
        <position position="145"/>
    </location>
    <ligand>
        <name>FMN</name>
        <dbReference type="ChEBI" id="CHEBI:58210"/>
    </ligand>
</feature>
<dbReference type="EMBL" id="CP031165">
    <property type="protein sequence ID" value="AXV06480.1"/>
    <property type="molecule type" value="Genomic_DNA"/>
</dbReference>
<dbReference type="InterPro" id="IPR012135">
    <property type="entry name" value="Dihydroorotate_DH_1_2"/>
</dbReference>
<feature type="active site" description="Nucleophile" evidence="9">
    <location>
        <position position="148"/>
    </location>
</feature>
<dbReference type="HAMAP" id="MF_00224">
    <property type="entry name" value="DHO_dh_type1"/>
    <property type="match status" value="1"/>
</dbReference>
<keyword evidence="8 9" id="KW-0560">Oxidoreductase</keyword>
<comment type="function">
    <text evidence="9">Catalyzes the conversion of dihydroorotate to orotate.</text>
</comment>
<dbReference type="GO" id="GO:0005737">
    <property type="term" value="C:cytoplasm"/>
    <property type="evidence" value="ECO:0007669"/>
    <property type="project" value="UniProtKB-SubCell"/>
</dbReference>
<dbReference type="UniPathway" id="UPA00070"/>
<comment type="catalytic activity">
    <reaction evidence="9">
        <text>(S)-dihydroorotate + A = orotate + AH2</text>
        <dbReference type="Rhea" id="RHEA:18073"/>
        <dbReference type="ChEBI" id="CHEBI:13193"/>
        <dbReference type="ChEBI" id="CHEBI:17499"/>
        <dbReference type="ChEBI" id="CHEBI:30839"/>
        <dbReference type="ChEBI" id="CHEBI:30864"/>
    </reaction>
</comment>
<feature type="binding site" evidence="9">
    <location>
        <position position="183"/>
    </location>
    <ligand>
        <name>FMN</name>
        <dbReference type="ChEBI" id="CHEBI:58210"/>
    </ligand>
</feature>
<evidence type="ECO:0000256" key="9">
    <source>
        <dbReference type="HAMAP-Rule" id="MF_00224"/>
    </source>
</evidence>